<gene>
    <name evidence="3" type="ORF">PFISCL1PPCAC_1041</name>
</gene>
<name>A0AAV5UVI6_9BILA</name>
<organism evidence="3 4">
    <name type="scientific">Pristionchus fissidentatus</name>
    <dbReference type="NCBI Taxonomy" id="1538716"/>
    <lineage>
        <taxon>Eukaryota</taxon>
        <taxon>Metazoa</taxon>
        <taxon>Ecdysozoa</taxon>
        <taxon>Nematoda</taxon>
        <taxon>Chromadorea</taxon>
        <taxon>Rhabditida</taxon>
        <taxon>Rhabditina</taxon>
        <taxon>Diplogasteromorpha</taxon>
        <taxon>Diplogasteroidea</taxon>
        <taxon>Neodiplogasteridae</taxon>
        <taxon>Pristionchus</taxon>
    </lineage>
</organism>
<evidence type="ECO:0000259" key="2">
    <source>
        <dbReference type="PROSITE" id="PS50013"/>
    </source>
</evidence>
<keyword evidence="4" id="KW-1185">Reference proteome</keyword>
<dbReference type="InterPro" id="IPR000953">
    <property type="entry name" value="Chromo/chromo_shadow_dom"/>
</dbReference>
<evidence type="ECO:0000256" key="1">
    <source>
        <dbReference type="SAM" id="MobiDB-lite"/>
    </source>
</evidence>
<reference evidence="3" key="1">
    <citation type="submission" date="2023-10" db="EMBL/GenBank/DDBJ databases">
        <title>Genome assembly of Pristionchus species.</title>
        <authorList>
            <person name="Yoshida K."/>
            <person name="Sommer R.J."/>
        </authorList>
    </citation>
    <scope>NUCLEOTIDE SEQUENCE</scope>
    <source>
        <strain evidence="3">RS5133</strain>
    </source>
</reference>
<proteinExistence type="predicted"/>
<dbReference type="SUPFAM" id="SSF54160">
    <property type="entry name" value="Chromo domain-like"/>
    <property type="match status" value="1"/>
</dbReference>
<dbReference type="AlphaFoldDB" id="A0AAV5UVI6"/>
<sequence>KKKEKEEEYIIDKIVAHMKWAKIVASSWLAYDEDEFKKSKCPYGFRVKWVGFSDEEDTWQTYESFYDQSLPKEYGRKNGIELFPETKPRAKFYLARQLGKGKAFEAQSEHSQEEEEPVAKKKKSKKVAEEGNNDEVDWSPPIEQPGENEINDVMLPDLPMEVLMEDGRDGVPRVKANCGERIFTAYPSKKRKREEEEKKRLRMERGEENEDEEEWKFDKIMGHVEIEDVVDGRRIEGKDNLNLATLNNSEYSMMYKALFTVNKYEGRYKWLTAEEIRSEKILVDLERHCDEKGIPMPECCQELLAGINDRRDEEAGLFFD</sequence>
<dbReference type="Proteomes" id="UP001432322">
    <property type="component" value="Unassembled WGS sequence"/>
</dbReference>
<dbReference type="EMBL" id="BTSY01000001">
    <property type="protein sequence ID" value="GMT09744.1"/>
    <property type="molecule type" value="Genomic_DNA"/>
</dbReference>
<protein>
    <recommendedName>
        <fullName evidence="2">Chromo domain-containing protein</fullName>
    </recommendedName>
</protein>
<accession>A0AAV5UVI6</accession>
<feature type="domain" description="Chromo" evidence="2">
    <location>
        <begin position="9"/>
        <end position="86"/>
    </location>
</feature>
<evidence type="ECO:0000313" key="4">
    <source>
        <dbReference type="Proteomes" id="UP001432322"/>
    </source>
</evidence>
<comment type="caution">
    <text evidence="3">The sequence shown here is derived from an EMBL/GenBank/DDBJ whole genome shotgun (WGS) entry which is preliminary data.</text>
</comment>
<feature type="region of interest" description="Disordered" evidence="1">
    <location>
        <begin position="103"/>
        <end position="150"/>
    </location>
</feature>
<dbReference type="Gene3D" id="2.40.50.40">
    <property type="match status" value="1"/>
</dbReference>
<dbReference type="InterPro" id="IPR016197">
    <property type="entry name" value="Chromo-like_dom_sf"/>
</dbReference>
<evidence type="ECO:0000313" key="3">
    <source>
        <dbReference type="EMBL" id="GMT09744.1"/>
    </source>
</evidence>
<dbReference type="PROSITE" id="PS50013">
    <property type="entry name" value="CHROMO_2"/>
    <property type="match status" value="1"/>
</dbReference>
<feature type="non-terminal residue" evidence="3">
    <location>
        <position position="1"/>
    </location>
</feature>
<dbReference type="SMART" id="SM00298">
    <property type="entry name" value="CHROMO"/>
    <property type="match status" value="1"/>
</dbReference>